<organism evidence="1 2">
    <name type="scientific">Amylocarpus encephaloides</name>
    <dbReference type="NCBI Taxonomy" id="45428"/>
    <lineage>
        <taxon>Eukaryota</taxon>
        <taxon>Fungi</taxon>
        <taxon>Dikarya</taxon>
        <taxon>Ascomycota</taxon>
        <taxon>Pezizomycotina</taxon>
        <taxon>Leotiomycetes</taxon>
        <taxon>Helotiales</taxon>
        <taxon>Helotiales incertae sedis</taxon>
        <taxon>Amylocarpus</taxon>
    </lineage>
</organism>
<sequence length="239" mass="27103">MRYTSLSFMIYDQPPGHANNHPISKRATHPYEVTVIQRLILQPPELSALVDIHHPPRFHQQVSSSQLLRTIETSFEATTAVRIRSTDLPHIPVRFYRSAQPDPSAAACNSSSISTSAHTRFPRPSSATTYSHGTLHQCESFWARLVVNSSVRARRPWRASNCVWYFEARSRPRTRLRIGPVHNYTFIVKSEISSHASYEHEHEKASSAWLIANDARRPTTSDMLCTCPEANVKFGISPL</sequence>
<evidence type="ECO:0000313" key="1">
    <source>
        <dbReference type="EMBL" id="KAG9229881.1"/>
    </source>
</evidence>
<dbReference type="Proteomes" id="UP000824998">
    <property type="component" value="Unassembled WGS sequence"/>
</dbReference>
<proteinExistence type="predicted"/>
<keyword evidence="2" id="KW-1185">Reference proteome</keyword>
<reference evidence="1" key="1">
    <citation type="journal article" date="2021" name="IMA Fungus">
        <title>Genomic characterization of three marine fungi, including Emericellopsis atlantica sp. nov. with signatures of a generalist lifestyle and marine biomass degradation.</title>
        <authorList>
            <person name="Hagestad O.C."/>
            <person name="Hou L."/>
            <person name="Andersen J.H."/>
            <person name="Hansen E.H."/>
            <person name="Altermark B."/>
            <person name="Li C."/>
            <person name="Kuhnert E."/>
            <person name="Cox R.J."/>
            <person name="Crous P.W."/>
            <person name="Spatafora J.W."/>
            <person name="Lail K."/>
            <person name="Amirebrahimi M."/>
            <person name="Lipzen A."/>
            <person name="Pangilinan J."/>
            <person name="Andreopoulos W."/>
            <person name="Hayes R.D."/>
            <person name="Ng V."/>
            <person name="Grigoriev I.V."/>
            <person name="Jackson S.A."/>
            <person name="Sutton T.D.S."/>
            <person name="Dobson A.D.W."/>
            <person name="Rama T."/>
        </authorList>
    </citation>
    <scope>NUCLEOTIDE SEQUENCE</scope>
    <source>
        <strain evidence="1">TRa018bII</strain>
    </source>
</reference>
<protein>
    <submittedName>
        <fullName evidence="1">Uncharacterized protein</fullName>
    </submittedName>
</protein>
<name>A0A9P7YA64_9HELO</name>
<comment type="caution">
    <text evidence="1">The sequence shown here is derived from an EMBL/GenBank/DDBJ whole genome shotgun (WGS) entry which is preliminary data.</text>
</comment>
<accession>A0A9P7YA64</accession>
<evidence type="ECO:0000313" key="2">
    <source>
        <dbReference type="Proteomes" id="UP000824998"/>
    </source>
</evidence>
<dbReference type="EMBL" id="MU251723">
    <property type="protein sequence ID" value="KAG9229881.1"/>
    <property type="molecule type" value="Genomic_DNA"/>
</dbReference>
<gene>
    <name evidence="1" type="ORF">BJ875DRAFT_174268</name>
</gene>
<dbReference type="AlphaFoldDB" id="A0A9P7YA64"/>